<feature type="compositionally biased region" description="Polar residues" evidence="1">
    <location>
        <begin position="205"/>
        <end position="228"/>
    </location>
</feature>
<feature type="compositionally biased region" description="Polar residues" evidence="1">
    <location>
        <begin position="1"/>
        <end position="14"/>
    </location>
</feature>
<sequence length="1393" mass="151591">MFNASASKPTTTVASSNHRSTRSSSISSSSVVTVKRSASLSSTGPTTRPSTAPFRPHSPTESHVDPANKSSLKSRRRSSVAHVAIGGLNGFREGIGNLNRWSQSTSSSKSSAKDKGHSRRESFSRRLSIGGTSNFAPFNGSSALPASPSKKNPKDVRKSPTASPQRLQRSRSPGGPPPNPLTSLPPLSTLPLLPATVYDANSPSTVTTAVHTPSTAGLYTPSTQSSPQPDYFSTRPSSSHKRPITNSSRPARSPLASPPLGEVQKGPKLGEPFRPYSRDGSKESPKNRSHRTVGSREERTHRAAGSREERTHKAAGSREERSHRTPESREERNHRATGSREELEHRRDWSNSENSLKLDDGRGLGTPPRQRERRERNERDKKVLLDNAQNFEGAMEAYEDACKLLKQVMVRSTSDEDKRKLESIRITYTSRIQELRQLDPEYQHAEGKSLPARPMSHESTYTETQSILLDAVSDEEAVIQTATITRIVNDKPPDSHEDQPEPLQSMLAPIQVQGPRESIFTSTIRAVETMATPSTTVSSTLRPPDIVSSSHLTVNTSPLESPMDRGYMPPPLSPRIFRPTTPSPAESRTNLDEAITQQAPHQSEPEPNTQAGSEQQHARINSSESMSWLDTIDESGSSCSSVHSVVSKRGIQRKHLRVDSGDTEAEFDAALDAAVEAAYGDELEPYLDDEEEPQLSGDSVATAWRRNVELAKENVRIVEREEAVRAAQHREREKLLRNEPLPHVRDSVDLDYRSDEAEDEERLLDEMTKEYLMDGFDFGLQSKSALPRQSDSSNYSGSTWNSSMSSNRTTAGTSLSTVAEIPHSSKRTSQAPLHLPPPLPPPTTALPSVTEAKTTSTHPEPLVQPPIPGPRTSSIPPTSVRNRRLSGQNLKQLKIETSSLGQPPQPAPLTQQPGRNAFTSLKAEVPQIPKSAHPDLGASSLPPDSMFKVPGAPASQTHTNQPGSAPPTMSPPETSISPATPFLSQLTKVNSNDSNLAPPSPGGSRFPSKFSASGLRKNKSSLSLKNRTLSISSPEGSEASVGTPMSTTFTFSTVRKSSSAGLAAPTPSVPAFQIDGVPVGGLHLFESDIHSPYSPGSPNPLAVDAPIPLEPCPESYLLRPFWLMRCFYQTLAHPRGGYITTKQFIPRDVWTVKGVKIKAQEEKIANCDLLSAALGRLANVDTFDADAVLEEMQALELVLDQVQATLNRKLGSEVGVHSIGNLFKDAPSSMSPDGDKILEPKSAVSTSKSYLSSWRKLRSKNSAVGLSSIGAHMASVANSAPREQPTLETLPMTNLPNVRFAKRDVNSLRFEGPNAAYMASLAKLFDAVQVLDQIARQVEDPGLKHSSPTHVGLELSTRHAAEFFGFYVCRFVITDVGLMLDKFIKRGSEWVLV</sequence>
<feature type="compositionally biased region" description="Basic and acidic residues" evidence="1">
    <location>
        <begin position="111"/>
        <end position="124"/>
    </location>
</feature>
<evidence type="ECO:0000259" key="2">
    <source>
        <dbReference type="Pfam" id="PF04212"/>
    </source>
</evidence>
<feature type="region of interest" description="Disordered" evidence="1">
    <location>
        <begin position="91"/>
        <end position="188"/>
    </location>
</feature>
<gene>
    <name evidence="3" type="ORF">M501DRAFT_1008807</name>
</gene>
<dbReference type="PANTHER" id="PTHR37327">
    <property type="entry name" value="CHROMOSOME 1, WHOLE GENOME SHOTGUN SEQUENCE"/>
    <property type="match status" value="1"/>
</dbReference>
<feature type="compositionally biased region" description="Polar residues" evidence="1">
    <location>
        <begin position="40"/>
        <end position="50"/>
    </location>
</feature>
<feature type="compositionally biased region" description="Polar residues" evidence="1">
    <location>
        <begin position="871"/>
        <end position="883"/>
    </location>
</feature>
<feature type="region of interest" description="Disordered" evidence="1">
    <location>
        <begin position="205"/>
        <end position="382"/>
    </location>
</feature>
<feature type="region of interest" description="Disordered" evidence="1">
    <location>
        <begin position="531"/>
        <end position="622"/>
    </location>
</feature>
<feature type="compositionally biased region" description="Polar residues" evidence="1">
    <location>
        <begin position="595"/>
        <end position="622"/>
    </location>
</feature>
<dbReference type="OrthoDB" id="2245455at2759"/>
<evidence type="ECO:0000313" key="3">
    <source>
        <dbReference type="EMBL" id="KAF2835021.1"/>
    </source>
</evidence>
<dbReference type="EMBL" id="MU006112">
    <property type="protein sequence ID" value="KAF2835021.1"/>
    <property type="molecule type" value="Genomic_DNA"/>
</dbReference>
<feature type="region of interest" description="Disordered" evidence="1">
    <location>
        <begin position="1"/>
        <end position="79"/>
    </location>
</feature>
<dbReference type="InterPro" id="IPR007330">
    <property type="entry name" value="MIT_dom"/>
</dbReference>
<feature type="compositionally biased region" description="Polar residues" evidence="1">
    <location>
        <begin position="531"/>
        <end position="559"/>
    </location>
</feature>
<feature type="compositionally biased region" description="Pro residues" evidence="1">
    <location>
        <begin position="834"/>
        <end position="844"/>
    </location>
</feature>
<feature type="domain" description="MIT" evidence="2">
    <location>
        <begin position="383"/>
        <end position="436"/>
    </location>
</feature>
<feature type="compositionally biased region" description="Polar residues" evidence="1">
    <location>
        <begin position="954"/>
        <end position="963"/>
    </location>
</feature>
<evidence type="ECO:0000256" key="1">
    <source>
        <dbReference type="SAM" id="MobiDB-lite"/>
    </source>
</evidence>
<feature type="compositionally biased region" description="Low complexity" evidence="1">
    <location>
        <begin position="15"/>
        <end position="39"/>
    </location>
</feature>
<protein>
    <recommendedName>
        <fullName evidence="2">MIT domain-containing protein</fullName>
    </recommendedName>
</protein>
<name>A0A9P4S2I6_9PEZI</name>
<feature type="compositionally biased region" description="Polar residues" evidence="1">
    <location>
        <begin position="1020"/>
        <end position="1035"/>
    </location>
</feature>
<reference evidence="3" key="1">
    <citation type="journal article" date="2020" name="Stud. Mycol.">
        <title>101 Dothideomycetes genomes: a test case for predicting lifestyles and emergence of pathogens.</title>
        <authorList>
            <person name="Haridas S."/>
            <person name="Albert R."/>
            <person name="Binder M."/>
            <person name="Bloem J."/>
            <person name="Labutti K."/>
            <person name="Salamov A."/>
            <person name="Andreopoulos B."/>
            <person name="Baker S."/>
            <person name="Barry K."/>
            <person name="Bills G."/>
            <person name="Bluhm B."/>
            <person name="Cannon C."/>
            <person name="Castanera R."/>
            <person name="Culley D."/>
            <person name="Daum C."/>
            <person name="Ezra D."/>
            <person name="Gonzalez J."/>
            <person name="Henrissat B."/>
            <person name="Kuo A."/>
            <person name="Liang C."/>
            <person name="Lipzen A."/>
            <person name="Lutzoni F."/>
            <person name="Magnuson J."/>
            <person name="Mondo S."/>
            <person name="Nolan M."/>
            <person name="Ohm R."/>
            <person name="Pangilinan J."/>
            <person name="Park H.-J."/>
            <person name="Ramirez L."/>
            <person name="Alfaro M."/>
            <person name="Sun H."/>
            <person name="Tritt A."/>
            <person name="Yoshinaga Y."/>
            <person name="Zwiers L.-H."/>
            <person name="Turgeon B."/>
            <person name="Goodwin S."/>
            <person name="Spatafora J."/>
            <person name="Crous P."/>
            <person name="Grigoriev I."/>
        </authorList>
    </citation>
    <scope>NUCLEOTIDE SEQUENCE</scope>
    <source>
        <strain evidence="3">CBS 101060</strain>
    </source>
</reference>
<feature type="compositionally biased region" description="Basic and acidic residues" evidence="1">
    <location>
        <begin position="369"/>
        <end position="382"/>
    </location>
</feature>
<organism evidence="3 4">
    <name type="scientific">Patellaria atrata CBS 101060</name>
    <dbReference type="NCBI Taxonomy" id="1346257"/>
    <lineage>
        <taxon>Eukaryota</taxon>
        <taxon>Fungi</taxon>
        <taxon>Dikarya</taxon>
        <taxon>Ascomycota</taxon>
        <taxon>Pezizomycotina</taxon>
        <taxon>Dothideomycetes</taxon>
        <taxon>Dothideomycetes incertae sedis</taxon>
        <taxon>Patellariales</taxon>
        <taxon>Patellariaceae</taxon>
        <taxon>Patellaria</taxon>
    </lineage>
</organism>
<feature type="compositionally biased region" description="Low complexity" evidence="1">
    <location>
        <begin position="247"/>
        <end position="260"/>
    </location>
</feature>
<dbReference type="InterPro" id="IPR036181">
    <property type="entry name" value="MIT_dom_sf"/>
</dbReference>
<dbReference type="Proteomes" id="UP000799429">
    <property type="component" value="Unassembled WGS sequence"/>
</dbReference>
<dbReference type="Pfam" id="PF04212">
    <property type="entry name" value="MIT"/>
    <property type="match status" value="1"/>
</dbReference>
<feature type="compositionally biased region" description="Low complexity" evidence="1">
    <location>
        <begin position="790"/>
        <end position="810"/>
    </location>
</feature>
<keyword evidence="4" id="KW-1185">Reference proteome</keyword>
<evidence type="ECO:0000313" key="4">
    <source>
        <dbReference type="Proteomes" id="UP000799429"/>
    </source>
</evidence>
<dbReference type="Gene3D" id="1.20.58.80">
    <property type="entry name" value="Phosphotransferase system, lactose/cellobiose-type IIA subunit"/>
    <property type="match status" value="1"/>
</dbReference>
<feature type="region of interest" description="Disordered" evidence="1">
    <location>
        <begin position="929"/>
        <end position="1044"/>
    </location>
</feature>
<feature type="compositionally biased region" description="Basic and acidic residues" evidence="1">
    <location>
        <begin position="294"/>
        <end position="362"/>
    </location>
</feature>
<feature type="compositionally biased region" description="Basic and acidic residues" evidence="1">
    <location>
        <begin position="276"/>
        <end position="286"/>
    </location>
</feature>
<feature type="region of interest" description="Disordered" evidence="1">
    <location>
        <begin position="783"/>
        <end position="883"/>
    </location>
</feature>
<accession>A0A9P4S2I6</accession>
<feature type="compositionally biased region" description="Polar residues" evidence="1">
    <location>
        <begin position="971"/>
        <end position="997"/>
    </location>
</feature>
<feature type="compositionally biased region" description="Polar residues" evidence="1">
    <location>
        <begin position="130"/>
        <end position="144"/>
    </location>
</feature>
<proteinExistence type="predicted"/>
<dbReference type="PANTHER" id="PTHR37327:SF1">
    <property type="entry name" value="MICROTUBULE INTERACTING AND TRANSPORT DOMAIN-CONTAINING PROTEIN"/>
    <property type="match status" value="1"/>
</dbReference>
<feature type="compositionally biased region" description="Polar residues" evidence="1">
    <location>
        <begin position="160"/>
        <end position="171"/>
    </location>
</feature>
<dbReference type="SUPFAM" id="SSF116846">
    <property type="entry name" value="MIT domain"/>
    <property type="match status" value="1"/>
</dbReference>
<comment type="caution">
    <text evidence="3">The sequence shown here is derived from an EMBL/GenBank/DDBJ whole genome shotgun (WGS) entry which is preliminary data.</text>
</comment>